<organism evidence="3 4">
    <name type="scientific">Plantactinospora soyae</name>
    <dbReference type="NCBI Taxonomy" id="1544732"/>
    <lineage>
        <taxon>Bacteria</taxon>
        <taxon>Bacillati</taxon>
        <taxon>Actinomycetota</taxon>
        <taxon>Actinomycetes</taxon>
        <taxon>Micromonosporales</taxon>
        <taxon>Micromonosporaceae</taxon>
        <taxon>Plantactinospora</taxon>
    </lineage>
</organism>
<dbReference type="InterPro" id="IPR036291">
    <property type="entry name" value="NAD(P)-bd_dom_sf"/>
</dbReference>
<dbReference type="GO" id="GO:0016491">
    <property type="term" value="F:oxidoreductase activity"/>
    <property type="evidence" value="ECO:0007669"/>
    <property type="project" value="UniProtKB-KW"/>
</dbReference>
<evidence type="ECO:0000313" key="3">
    <source>
        <dbReference type="EMBL" id="MBE1484501.1"/>
    </source>
</evidence>
<keyword evidence="2" id="KW-0560">Oxidoreductase</keyword>
<dbReference type="PANTHER" id="PTHR44196">
    <property type="entry name" value="DEHYDROGENASE/REDUCTASE SDR FAMILY MEMBER 7B"/>
    <property type="match status" value="1"/>
</dbReference>
<comment type="caution">
    <text evidence="3">The sequence shown here is derived from an EMBL/GenBank/DDBJ whole genome shotgun (WGS) entry which is preliminary data.</text>
</comment>
<sequence length="182" mass="19486">MRARPAPGVAVITGASAGVGRATARLLARRGMRLALLARGGTGLRAAAEDVRANGGVALPIETDVSDHSQVEAAADRATSELGPIDLWVNDAFASVFAPFSEIGPEEFRRVTEVCYLGYVYGTQAALRRMVPRGPAPSCRWDPHWRTGRFRYSPPIVALNTRSSASPSRYAVNFCTIAVRCA</sequence>
<protein>
    <submittedName>
        <fullName evidence="3">NAD(P)-dependent dehydrogenase (Short-subunit alcohol dehydrogenase family)</fullName>
    </submittedName>
</protein>
<dbReference type="PRINTS" id="PR00081">
    <property type="entry name" value="GDHRDH"/>
</dbReference>
<proteinExistence type="inferred from homology"/>
<dbReference type="Gene3D" id="3.40.50.720">
    <property type="entry name" value="NAD(P)-binding Rossmann-like Domain"/>
    <property type="match status" value="1"/>
</dbReference>
<dbReference type="PANTHER" id="PTHR44196:SF1">
    <property type="entry name" value="DEHYDROGENASE_REDUCTASE SDR FAMILY MEMBER 7B"/>
    <property type="match status" value="1"/>
</dbReference>
<name>A0A927R3Y6_9ACTN</name>
<reference evidence="3" key="1">
    <citation type="submission" date="2020-10" db="EMBL/GenBank/DDBJ databases">
        <title>Sequencing the genomes of 1000 actinobacteria strains.</title>
        <authorList>
            <person name="Klenk H.-P."/>
        </authorList>
    </citation>
    <scope>NUCLEOTIDE SEQUENCE</scope>
    <source>
        <strain evidence="3">DSM 46832</strain>
    </source>
</reference>
<dbReference type="Proteomes" id="UP000649753">
    <property type="component" value="Unassembled WGS sequence"/>
</dbReference>
<evidence type="ECO:0000256" key="2">
    <source>
        <dbReference type="ARBA" id="ARBA00023002"/>
    </source>
</evidence>
<accession>A0A927R3Y6</accession>
<evidence type="ECO:0000313" key="4">
    <source>
        <dbReference type="Proteomes" id="UP000649753"/>
    </source>
</evidence>
<dbReference type="InterPro" id="IPR002347">
    <property type="entry name" value="SDR_fam"/>
</dbReference>
<dbReference type="SUPFAM" id="SSF51735">
    <property type="entry name" value="NAD(P)-binding Rossmann-fold domains"/>
    <property type="match status" value="1"/>
</dbReference>
<evidence type="ECO:0000256" key="1">
    <source>
        <dbReference type="ARBA" id="ARBA00006484"/>
    </source>
</evidence>
<gene>
    <name evidence="3" type="ORF">H4W31_000139</name>
</gene>
<dbReference type="EMBL" id="JADBEB010000001">
    <property type="protein sequence ID" value="MBE1484501.1"/>
    <property type="molecule type" value="Genomic_DNA"/>
</dbReference>
<dbReference type="AlphaFoldDB" id="A0A927R3Y6"/>
<dbReference type="GO" id="GO:0016020">
    <property type="term" value="C:membrane"/>
    <property type="evidence" value="ECO:0007669"/>
    <property type="project" value="TreeGrafter"/>
</dbReference>
<comment type="similarity">
    <text evidence="1">Belongs to the short-chain dehydrogenases/reductases (SDR) family.</text>
</comment>
<dbReference type="Pfam" id="PF00106">
    <property type="entry name" value="adh_short"/>
    <property type="match status" value="1"/>
</dbReference>
<keyword evidence="4" id="KW-1185">Reference proteome</keyword>